<evidence type="ECO:0000313" key="2">
    <source>
        <dbReference type="Proteomes" id="UP001207918"/>
    </source>
</evidence>
<gene>
    <name evidence="1" type="ORF">J6I44_02240</name>
</gene>
<reference evidence="1 2" key="1">
    <citation type="submission" date="2021-03" db="EMBL/GenBank/DDBJ databases">
        <title>Aliifodinibius sp. nov., a new bacterium isolated from saline soil.</title>
        <authorList>
            <person name="Galisteo C."/>
            <person name="De La Haba R."/>
            <person name="Sanchez-Porro C."/>
            <person name="Ventosa A."/>
        </authorList>
    </citation>
    <scope>NUCLEOTIDE SEQUENCE [LARGE SCALE GENOMIC DNA]</scope>
    <source>
        <strain evidence="1 2">1BSP15-2V2</strain>
    </source>
</reference>
<keyword evidence="2" id="KW-1185">Reference proteome</keyword>
<proteinExistence type="predicted"/>
<dbReference type="Proteomes" id="UP001207918">
    <property type="component" value="Unassembled WGS sequence"/>
</dbReference>
<sequence>MANDKPNKIKLDKEQIEYLSKLPETGMGYQIVDVTLKNGQKINNQTVLNSEFLLLKRDDISLEQISKIELSKK</sequence>
<dbReference type="EMBL" id="JAGGJA010000001">
    <property type="protein sequence ID" value="MCW9705653.1"/>
    <property type="molecule type" value="Genomic_DNA"/>
</dbReference>
<comment type="caution">
    <text evidence="1">The sequence shown here is derived from an EMBL/GenBank/DDBJ whole genome shotgun (WGS) entry which is preliminary data.</text>
</comment>
<accession>A0ABT3PIS8</accession>
<evidence type="ECO:0000313" key="1">
    <source>
        <dbReference type="EMBL" id="MCW9705653.1"/>
    </source>
</evidence>
<protein>
    <submittedName>
        <fullName evidence="1">Uncharacterized protein</fullName>
    </submittedName>
</protein>
<name>A0ABT3PIS8_9BACT</name>
<organism evidence="1 2">
    <name type="scientific">Fodinibius salsisoli</name>
    <dbReference type="NCBI Taxonomy" id="2820877"/>
    <lineage>
        <taxon>Bacteria</taxon>
        <taxon>Pseudomonadati</taxon>
        <taxon>Balneolota</taxon>
        <taxon>Balneolia</taxon>
        <taxon>Balneolales</taxon>
        <taxon>Balneolaceae</taxon>
        <taxon>Fodinibius</taxon>
    </lineage>
</organism>
<dbReference type="RefSeq" id="WP_265764318.1">
    <property type="nucleotide sequence ID" value="NZ_JAGGJA010000001.1"/>
</dbReference>